<keyword evidence="4 5" id="KW-0472">Membrane</keyword>
<feature type="transmembrane region" description="Helical" evidence="5">
    <location>
        <begin position="36"/>
        <end position="58"/>
    </location>
</feature>
<feature type="transmembrane region" description="Helical" evidence="5">
    <location>
        <begin position="96"/>
        <end position="118"/>
    </location>
</feature>
<dbReference type="Proteomes" id="UP000263040">
    <property type="component" value="Chromosome"/>
</dbReference>
<name>A0AAD0WQE1_9BACT</name>
<keyword evidence="7" id="KW-1185">Reference proteome</keyword>
<dbReference type="InterPro" id="IPR006480">
    <property type="entry name" value="Phage_holin_4_1"/>
</dbReference>
<dbReference type="KEGG" id="asui:ASUIS_0862"/>
<evidence type="ECO:0000256" key="4">
    <source>
        <dbReference type="ARBA" id="ARBA00023136"/>
    </source>
</evidence>
<dbReference type="RefSeq" id="WP_118885909.1">
    <property type="nucleotide sequence ID" value="NZ_CP032100.1"/>
</dbReference>
<gene>
    <name evidence="6" type="ORF">ASUIS_0862</name>
</gene>
<dbReference type="EMBL" id="CP032100">
    <property type="protein sequence ID" value="AXX89353.1"/>
    <property type="molecule type" value="Genomic_DNA"/>
</dbReference>
<dbReference type="AlphaFoldDB" id="A0AAD0WQE1"/>
<evidence type="ECO:0000256" key="3">
    <source>
        <dbReference type="ARBA" id="ARBA00022989"/>
    </source>
</evidence>
<dbReference type="GO" id="GO:0016020">
    <property type="term" value="C:membrane"/>
    <property type="evidence" value="ECO:0007669"/>
    <property type="project" value="UniProtKB-SubCell"/>
</dbReference>
<organism evidence="6 7">
    <name type="scientific">Arcobacter suis CECT 7833</name>
    <dbReference type="NCBI Taxonomy" id="663365"/>
    <lineage>
        <taxon>Bacteria</taxon>
        <taxon>Pseudomonadati</taxon>
        <taxon>Campylobacterota</taxon>
        <taxon>Epsilonproteobacteria</taxon>
        <taxon>Campylobacterales</taxon>
        <taxon>Arcobacteraceae</taxon>
        <taxon>Arcobacter</taxon>
    </lineage>
</organism>
<feature type="transmembrane region" description="Helical" evidence="5">
    <location>
        <begin position="12"/>
        <end position="30"/>
    </location>
</feature>
<sequence>MNLNVNDLATIVKVYFVVVYSLVIVALDYAEIPHKAFFVLCILMSADIITGIIKGFTLKELSSRPIVTGMLRKTGLLLAIYFIFLGVSVIKEFGFIGNLALGMFILAELISILGNIIAVREKQRISEHDALIVISNVLKDLFQKRGKTE</sequence>
<evidence type="ECO:0000313" key="7">
    <source>
        <dbReference type="Proteomes" id="UP000263040"/>
    </source>
</evidence>
<keyword evidence="2 5" id="KW-0812">Transmembrane</keyword>
<keyword evidence="3 5" id="KW-1133">Transmembrane helix</keyword>
<protein>
    <submittedName>
        <fullName evidence="6">Membrane protein</fullName>
    </submittedName>
</protein>
<feature type="transmembrane region" description="Helical" evidence="5">
    <location>
        <begin position="70"/>
        <end position="90"/>
    </location>
</feature>
<comment type="subcellular location">
    <subcellularLocation>
        <location evidence="1">Membrane</location>
        <topology evidence="1">Multi-pass membrane protein</topology>
    </subcellularLocation>
</comment>
<proteinExistence type="predicted"/>
<accession>A0AAD0WQE1</accession>
<evidence type="ECO:0000313" key="6">
    <source>
        <dbReference type="EMBL" id="AXX89353.1"/>
    </source>
</evidence>
<reference evidence="6 7" key="1">
    <citation type="submission" date="2018-08" db="EMBL/GenBank/DDBJ databases">
        <title>Complete genome of the Arcobacter suis type strain LMG 26152.</title>
        <authorList>
            <person name="Miller W.G."/>
            <person name="Yee E."/>
            <person name="Bono J.L."/>
        </authorList>
    </citation>
    <scope>NUCLEOTIDE SEQUENCE [LARGE SCALE GENOMIC DNA]</scope>
    <source>
        <strain evidence="6 7">CECT 7833</strain>
    </source>
</reference>
<evidence type="ECO:0000256" key="2">
    <source>
        <dbReference type="ARBA" id="ARBA00022692"/>
    </source>
</evidence>
<evidence type="ECO:0000256" key="5">
    <source>
        <dbReference type="SAM" id="Phobius"/>
    </source>
</evidence>
<dbReference type="Pfam" id="PF05105">
    <property type="entry name" value="Phage_holin_4_1"/>
    <property type="match status" value="1"/>
</dbReference>
<evidence type="ECO:0000256" key="1">
    <source>
        <dbReference type="ARBA" id="ARBA00004141"/>
    </source>
</evidence>